<feature type="region of interest" description="Disordered" evidence="1">
    <location>
        <begin position="1"/>
        <end position="79"/>
    </location>
</feature>
<name>A0A6G1GJ36_9PEZI</name>
<feature type="compositionally biased region" description="Basic and acidic residues" evidence="1">
    <location>
        <begin position="8"/>
        <end position="27"/>
    </location>
</feature>
<sequence>MKKYPIPESKRRFDEEETPGKRGRAPEGKTQAIYNDLQHNHFPPSIKLPDGPPSLGQAEALSNKENQPSLGRRQRALRTNGHYKRRLRLHLDKGQGGVLRRDRLLGVRRLTRPTHVSSSVRLFQRESYAGRHGCGPKTRSGPEAMLLGFPGVDGMEC</sequence>
<proteinExistence type="predicted"/>
<accession>A0A6G1GJ36</accession>
<dbReference type="AlphaFoldDB" id="A0A6G1GJ36"/>
<protein>
    <submittedName>
        <fullName evidence="2">Uncharacterized protein</fullName>
    </submittedName>
</protein>
<dbReference type="Proteomes" id="UP000800041">
    <property type="component" value="Unassembled WGS sequence"/>
</dbReference>
<dbReference type="EMBL" id="ML977223">
    <property type="protein sequence ID" value="KAF1980757.1"/>
    <property type="molecule type" value="Genomic_DNA"/>
</dbReference>
<reference evidence="2" key="1">
    <citation type="journal article" date="2020" name="Stud. Mycol.">
        <title>101 Dothideomycetes genomes: a test case for predicting lifestyles and emergence of pathogens.</title>
        <authorList>
            <person name="Haridas S."/>
            <person name="Albert R."/>
            <person name="Binder M."/>
            <person name="Bloem J."/>
            <person name="Labutti K."/>
            <person name="Salamov A."/>
            <person name="Andreopoulos B."/>
            <person name="Baker S."/>
            <person name="Barry K."/>
            <person name="Bills G."/>
            <person name="Bluhm B."/>
            <person name="Cannon C."/>
            <person name="Castanera R."/>
            <person name="Culley D."/>
            <person name="Daum C."/>
            <person name="Ezra D."/>
            <person name="Gonzalez J."/>
            <person name="Henrissat B."/>
            <person name="Kuo A."/>
            <person name="Liang C."/>
            <person name="Lipzen A."/>
            <person name="Lutzoni F."/>
            <person name="Magnuson J."/>
            <person name="Mondo S."/>
            <person name="Nolan M."/>
            <person name="Ohm R."/>
            <person name="Pangilinan J."/>
            <person name="Park H.-J."/>
            <person name="Ramirez L."/>
            <person name="Alfaro M."/>
            <person name="Sun H."/>
            <person name="Tritt A."/>
            <person name="Yoshinaga Y."/>
            <person name="Zwiers L.-H."/>
            <person name="Turgeon B."/>
            <person name="Goodwin S."/>
            <person name="Spatafora J."/>
            <person name="Crous P."/>
            <person name="Grigoriev I."/>
        </authorList>
    </citation>
    <scope>NUCLEOTIDE SEQUENCE</scope>
    <source>
        <strain evidence="2">CBS 113979</strain>
    </source>
</reference>
<evidence type="ECO:0000313" key="2">
    <source>
        <dbReference type="EMBL" id="KAF1980757.1"/>
    </source>
</evidence>
<keyword evidence="3" id="KW-1185">Reference proteome</keyword>
<gene>
    <name evidence="2" type="ORF">K402DRAFT_399171</name>
</gene>
<evidence type="ECO:0000256" key="1">
    <source>
        <dbReference type="SAM" id="MobiDB-lite"/>
    </source>
</evidence>
<evidence type="ECO:0000313" key="3">
    <source>
        <dbReference type="Proteomes" id="UP000800041"/>
    </source>
</evidence>
<organism evidence="2 3">
    <name type="scientific">Aulographum hederae CBS 113979</name>
    <dbReference type="NCBI Taxonomy" id="1176131"/>
    <lineage>
        <taxon>Eukaryota</taxon>
        <taxon>Fungi</taxon>
        <taxon>Dikarya</taxon>
        <taxon>Ascomycota</taxon>
        <taxon>Pezizomycotina</taxon>
        <taxon>Dothideomycetes</taxon>
        <taxon>Pleosporomycetidae</taxon>
        <taxon>Aulographales</taxon>
        <taxon>Aulographaceae</taxon>
    </lineage>
</organism>